<keyword evidence="1" id="KW-0812">Transmembrane</keyword>
<evidence type="ECO:0000313" key="2">
    <source>
        <dbReference type="EMBL" id="KAF0917801.1"/>
    </source>
</evidence>
<dbReference type="OrthoDB" id="715714at2759"/>
<dbReference type="AlphaFoldDB" id="A0A6G1DZG6"/>
<proteinExistence type="predicted"/>
<dbReference type="Proteomes" id="UP000479710">
    <property type="component" value="Unassembled WGS sequence"/>
</dbReference>
<keyword evidence="1" id="KW-0472">Membrane</keyword>
<dbReference type="EMBL" id="SPHZ02000005">
    <property type="protein sequence ID" value="KAF0917801.1"/>
    <property type="molecule type" value="Genomic_DNA"/>
</dbReference>
<evidence type="ECO:0000256" key="1">
    <source>
        <dbReference type="SAM" id="Phobius"/>
    </source>
</evidence>
<feature type="transmembrane region" description="Helical" evidence="1">
    <location>
        <begin position="115"/>
        <end position="137"/>
    </location>
</feature>
<keyword evidence="3" id="KW-1185">Reference proteome</keyword>
<sequence length="169" mass="19190">MAENPLAAMVLDVFDHLIDNPGDVKTMLDAARSDITKNAAYLAHAEATLDLIQHLAGELMTAPMTVEREAIRDNLEELYHDLSVNVYFLLDHRRQLRQVVKLLLFLRAVAIARRAWRLLPAVALTAMTVSAAVLVYAESRRGVVPASTTLWRIFTRVMYLFLEGYWLRL</sequence>
<gene>
    <name evidence="2" type="ORF">E2562_021473</name>
</gene>
<organism evidence="2 3">
    <name type="scientific">Oryza meyeriana var. granulata</name>
    <dbReference type="NCBI Taxonomy" id="110450"/>
    <lineage>
        <taxon>Eukaryota</taxon>
        <taxon>Viridiplantae</taxon>
        <taxon>Streptophyta</taxon>
        <taxon>Embryophyta</taxon>
        <taxon>Tracheophyta</taxon>
        <taxon>Spermatophyta</taxon>
        <taxon>Magnoliopsida</taxon>
        <taxon>Liliopsida</taxon>
        <taxon>Poales</taxon>
        <taxon>Poaceae</taxon>
        <taxon>BOP clade</taxon>
        <taxon>Oryzoideae</taxon>
        <taxon>Oryzeae</taxon>
        <taxon>Oryzinae</taxon>
        <taxon>Oryza</taxon>
        <taxon>Oryza meyeriana</taxon>
    </lineage>
</organism>
<protein>
    <submittedName>
        <fullName evidence="2">Uncharacterized protein</fullName>
    </submittedName>
</protein>
<comment type="caution">
    <text evidence="2">The sequence shown here is derived from an EMBL/GenBank/DDBJ whole genome shotgun (WGS) entry which is preliminary data.</text>
</comment>
<reference evidence="2 3" key="1">
    <citation type="submission" date="2019-11" db="EMBL/GenBank/DDBJ databases">
        <title>Whole genome sequence of Oryza granulata.</title>
        <authorList>
            <person name="Li W."/>
        </authorList>
    </citation>
    <scope>NUCLEOTIDE SEQUENCE [LARGE SCALE GENOMIC DNA]</scope>
    <source>
        <strain evidence="3">cv. Menghai</strain>
        <tissue evidence="2">Leaf</tissue>
    </source>
</reference>
<keyword evidence="1" id="KW-1133">Transmembrane helix</keyword>
<evidence type="ECO:0000313" key="3">
    <source>
        <dbReference type="Proteomes" id="UP000479710"/>
    </source>
</evidence>
<name>A0A6G1DZG6_9ORYZ</name>
<accession>A0A6G1DZG6</accession>